<dbReference type="EMBL" id="JBBNAE010000004">
    <property type="protein sequence ID" value="KAK9130808.1"/>
    <property type="molecule type" value="Genomic_DNA"/>
</dbReference>
<gene>
    <name evidence="1" type="ORF">Sjap_011295</name>
</gene>
<name>A0AAP0P4X5_9MAGN</name>
<sequence length="202" mass="22197">MSAWTYDTSSQTGFGAWGCFAFGEDTKDIITTDLEKLLVAQVLLTLPFSFSQLSLLSGVLFQLFYGLLEIKFIPFSLVTKLISIHSWASSVNAKQFKLKFGKKFKGHPSHLRESTIGVKRSLDNLKDVKPWFHELGMTINDTRKSKGSPQKIPHALTGLGEFCASLMCLEMIGAKVMTGIGLGEFCASLTCLEMIGAEVMTG</sequence>
<proteinExistence type="predicted"/>
<protein>
    <submittedName>
        <fullName evidence="1">Uncharacterized protein</fullName>
    </submittedName>
</protein>
<accession>A0AAP0P4X5</accession>
<organism evidence="1 2">
    <name type="scientific">Stephania japonica</name>
    <dbReference type="NCBI Taxonomy" id="461633"/>
    <lineage>
        <taxon>Eukaryota</taxon>
        <taxon>Viridiplantae</taxon>
        <taxon>Streptophyta</taxon>
        <taxon>Embryophyta</taxon>
        <taxon>Tracheophyta</taxon>
        <taxon>Spermatophyta</taxon>
        <taxon>Magnoliopsida</taxon>
        <taxon>Ranunculales</taxon>
        <taxon>Menispermaceae</taxon>
        <taxon>Menispermoideae</taxon>
        <taxon>Cissampelideae</taxon>
        <taxon>Stephania</taxon>
    </lineage>
</organism>
<evidence type="ECO:0000313" key="2">
    <source>
        <dbReference type="Proteomes" id="UP001417504"/>
    </source>
</evidence>
<comment type="caution">
    <text evidence="1">The sequence shown here is derived from an EMBL/GenBank/DDBJ whole genome shotgun (WGS) entry which is preliminary data.</text>
</comment>
<keyword evidence="2" id="KW-1185">Reference proteome</keyword>
<evidence type="ECO:0000313" key="1">
    <source>
        <dbReference type="EMBL" id="KAK9130808.1"/>
    </source>
</evidence>
<dbReference type="Proteomes" id="UP001417504">
    <property type="component" value="Unassembled WGS sequence"/>
</dbReference>
<dbReference type="AlphaFoldDB" id="A0AAP0P4X5"/>
<reference evidence="1 2" key="1">
    <citation type="submission" date="2024-01" db="EMBL/GenBank/DDBJ databases">
        <title>Genome assemblies of Stephania.</title>
        <authorList>
            <person name="Yang L."/>
        </authorList>
    </citation>
    <scope>NUCLEOTIDE SEQUENCE [LARGE SCALE GENOMIC DNA]</scope>
    <source>
        <strain evidence="1">QJT</strain>
        <tissue evidence="1">Leaf</tissue>
    </source>
</reference>